<keyword evidence="4 5" id="KW-0663">Pyridoxal phosphate</keyword>
<dbReference type="InterPro" id="IPR015424">
    <property type="entry name" value="PyrdxlP-dep_Trfase"/>
</dbReference>
<gene>
    <name evidence="6" type="ORF">SAMN06264867_106163</name>
</gene>
<comment type="similarity">
    <text evidence="5">Belongs to the class-III pyridoxal-phosphate-dependent aminotransferase family.</text>
</comment>
<protein>
    <submittedName>
        <fullName evidence="6">Diaminobutyrate-2-oxoglutarate transaminase</fullName>
    </submittedName>
</protein>
<reference evidence="6 7" key="1">
    <citation type="submission" date="2017-05" db="EMBL/GenBank/DDBJ databases">
        <authorList>
            <person name="Varghese N."/>
            <person name="Submissions S."/>
        </authorList>
    </citation>
    <scope>NUCLEOTIDE SEQUENCE [LARGE SCALE GENOMIC DNA]</scope>
    <source>
        <strain evidence="6 7">DSM 19504</strain>
    </source>
</reference>
<dbReference type="Gene3D" id="3.90.1150.10">
    <property type="entry name" value="Aspartate Aminotransferase, domain 1"/>
    <property type="match status" value="1"/>
</dbReference>
<dbReference type="Pfam" id="PF00202">
    <property type="entry name" value="Aminotran_3"/>
    <property type="match status" value="1"/>
</dbReference>
<dbReference type="CDD" id="cd00610">
    <property type="entry name" value="OAT_like"/>
    <property type="match status" value="1"/>
</dbReference>
<evidence type="ECO:0000256" key="3">
    <source>
        <dbReference type="ARBA" id="ARBA00022679"/>
    </source>
</evidence>
<dbReference type="AlphaFoldDB" id="A0A521DAS1"/>
<proteinExistence type="inferred from homology"/>
<dbReference type="GO" id="GO:0030170">
    <property type="term" value="F:pyridoxal phosphate binding"/>
    <property type="evidence" value="ECO:0007669"/>
    <property type="project" value="InterPro"/>
</dbReference>
<keyword evidence="3" id="KW-0808">Transferase</keyword>
<dbReference type="InterPro" id="IPR049704">
    <property type="entry name" value="Aminotrans_3_PPA_site"/>
</dbReference>
<evidence type="ECO:0000313" key="7">
    <source>
        <dbReference type="Proteomes" id="UP000319712"/>
    </source>
</evidence>
<dbReference type="InterPro" id="IPR015422">
    <property type="entry name" value="PyrdxlP-dep_Trfase_small"/>
</dbReference>
<dbReference type="Proteomes" id="UP000319712">
    <property type="component" value="Unassembled WGS sequence"/>
</dbReference>
<dbReference type="OrthoDB" id="6534at2157"/>
<name>A0A521DAS1_9EURY</name>
<dbReference type="InterPro" id="IPR015421">
    <property type="entry name" value="PyrdxlP-dep_Trfase_major"/>
</dbReference>
<dbReference type="RefSeq" id="WP_142986733.1">
    <property type="nucleotide sequence ID" value="NZ_FXTD01000006.1"/>
</dbReference>
<evidence type="ECO:0000313" key="6">
    <source>
        <dbReference type="EMBL" id="SMO68763.1"/>
    </source>
</evidence>
<evidence type="ECO:0000256" key="5">
    <source>
        <dbReference type="RuleBase" id="RU003560"/>
    </source>
</evidence>
<keyword evidence="7" id="KW-1185">Reference proteome</keyword>
<organism evidence="6 7">
    <name type="scientific">Halorubrum cibi</name>
    <dbReference type="NCBI Taxonomy" id="413815"/>
    <lineage>
        <taxon>Archaea</taxon>
        <taxon>Methanobacteriati</taxon>
        <taxon>Methanobacteriota</taxon>
        <taxon>Stenosarchaea group</taxon>
        <taxon>Halobacteria</taxon>
        <taxon>Halobacteriales</taxon>
        <taxon>Haloferacaceae</taxon>
        <taxon>Halorubrum</taxon>
    </lineage>
</organism>
<dbReference type="PANTHER" id="PTHR11986">
    <property type="entry name" value="AMINOTRANSFERASE CLASS III"/>
    <property type="match status" value="1"/>
</dbReference>
<dbReference type="PROSITE" id="PS00600">
    <property type="entry name" value="AA_TRANSFER_CLASS_3"/>
    <property type="match status" value="1"/>
</dbReference>
<evidence type="ECO:0000256" key="2">
    <source>
        <dbReference type="ARBA" id="ARBA00022576"/>
    </source>
</evidence>
<dbReference type="InterPro" id="IPR050103">
    <property type="entry name" value="Class-III_PLP-dep_AT"/>
</dbReference>
<dbReference type="PIRSF" id="PIRSF000521">
    <property type="entry name" value="Transaminase_4ab_Lys_Orn"/>
    <property type="match status" value="1"/>
</dbReference>
<dbReference type="GO" id="GO:0042802">
    <property type="term" value="F:identical protein binding"/>
    <property type="evidence" value="ECO:0007669"/>
    <property type="project" value="TreeGrafter"/>
</dbReference>
<evidence type="ECO:0000256" key="1">
    <source>
        <dbReference type="ARBA" id="ARBA00001933"/>
    </source>
</evidence>
<evidence type="ECO:0000256" key="4">
    <source>
        <dbReference type="ARBA" id="ARBA00022898"/>
    </source>
</evidence>
<dbReference type="EMBL" id="FXTD01000006">
    <property type="protein sequence ID" value="SMO68763.1"/>
    <property type="molecule type" value="Genomic_DNA"/>
</dbReference>
<accession>A0A521DAS1</accession>
<comment type="cofactor">
    <cofactor evidence="1">
        <name>pyridoxal 5'-phosphate</name>
        <dbReference type="ChEBI" id="CHEBI:597326"/>
    </cofactor>
</comment>
<sequence>MTAGPPIEEIHFDDAPNVDSVPGPKGRELLEKQERIDSSAVKYPGNIPIAFDAGKGATVRDVDGNTYIDMFAGIGVLNVGHSNPYVLEAVREQTDKLVHTVDFPTEARLDLIEKLDEIAPAGLKGENRVVFGGPTGSDAVEAAIKLAKYNTGGDGLIAFRGSYHGATSGAMALTANKGFKDDYTPLIPDVVHAKYPSPFIDRDEDGDSCARALKEVEEIIEDPYGGLANPAGIFVEPIQGEGGVIVPPEGFLKGLREIATENDIPLMFDEIQSGLGRSGQWWASEWHGVTPDIMTTAKALGGVGFPLSATIYHEDLDTWDAGGHAGTYRGHTVAMRAGTRAIEYIQEHDLLAHARDLGEHVRERLRSAGKGNDRLGEVRGRGLFIGAAFVDEDGNPDGDAVKAIQQYCFEHGVLVWTAGRHGNVLRLLPPLVLTRDLADTALDVIVDAIDHVTAETAASR</sequence>
<dbReference type="FunFam" id="3.40.640.10:FF:000004">
    <property type="entry name" value="Acetylornithine aminotransferase"/>
    <property type="match status" value="1"/>
</dbReference>
<dbReference type="GO" id="GO:0008483">
    <property type="term" value="F:transaminase activity"/>
    <property type="evidence" value="ECO:0007669"/>
    <property type="project" value="UniProtKB-KW"/>
</dbReference>
<dbReference type="SUPFAM" id="SSF53383">
    <property type="entry name" value="PLP-dependent transferases"/>
    <property type="match status" value="1"/>
</dbReference>
<dbReference type="PANTHER" id="PTHR11986:SF79">
    <property type="entry name" value="ACETYLORNITHINE AMINOTRANSFERASE, MITOCHONDRIAL"/>
    <property type="match status" value="1"/>
</dbReference>
<dbReference type="Gene3D" id="3.40.640.10">
    <property type="entry name" value="Type I PLP-dependent aspartate aminotransferase-like (Major domain)"/>
    <property type="match status" value="1"/>
</dbReference>
<dbReference type="InterPro" id="IPR005814">
    <property type="entry name" value="Aminotrans_3"/>
</dbReference>
<keyword evidence="2" id="KW-0032">Aminotransferase</keyword>